<dbReference type="GeneID" id="66099887"/>
<name>A0A9P7VMM3_9AGAR</name>
<accession>A0A9P7VMM3</accession>
<proteinExistence type="predicted"/>
<dbReference type="RefSeq" id="XP_043036179.1">
    <property type="nucleotide sequence ID" value="XM_043177600.1"/>
</dbReference>
<sequence>MLSFHNLYFYLCQSLDRRSQKESNKVILQLTGNKVFRISVIRSAAVAILDSFQALNVRWTIYGDLAWYLLCGSATGGSVVATGHSRRGRFIDPRLCHPAPSKQITDSPSPCRSPTANVDILILSSAGSEVVKRSLVNQDPLHFYLRKAKASGATYQVSWYQHRQYIGEGVPLEVLLLHKLQGWHDHMTPPKLHKQRKQTVDVADVQCTLKIVLRSLTGSHRSWAWAALSFFKELFQRLTTNRVKLFCFTFVDSRRDDWDELGFELCELRSISFVYTQHLVFGAEPRPPRAGGLTIEFDMPQEKYGSKIVVLTPLVTATGTHEEDPLKVNYHHLNILHVDFMAGQAALGGANRSWSQIAMENTKVYKFHSQSEDGGTYSIPVLLAQIISNDLFPFVCLLAEITQVLPSDMLQY</sequence>
<dbReference type="Proteomes" id="UP000812287">
    <property type="component" value="Unassembled WGS sequence"/>
</dbReference>
<comment type="caution">
    <text evidence="1">The sequence shown here is derived from an EMBL/GenBank/DDBJ whole genome shotgun (WGS) entry which is preliminary data.</text>
</comment>
<dbReference type="OrthoDB" id="3133286at2759"/>
<dbReference type="AlphaFoldDB" id="A0A9P7VMM3"/>
<protein>
    <submittedName>
        <fullName evidence="1">Uncharacterized protein</fullName>
    </submittedName>
</protein>
<evidence type="ECO:0000313" key="2">
    <source>
        <dbReference type="Proteomes" id="UP000812287"/>
    </source>
</evidence>
<organism evidence="1 2">
    <name type="scientific">Guyanagaster necrorhizus</name>
    <dbReference type="NCBI Taxonomy" id="856835"/>
    <lineage>
        <taxon>Eukaryota</taxon>
        <taxon>Fungi</taxon>
        <taxon>Dikarya</taxon>
        <taxon>Basidiomycota</taxon>
        <taxon>Agaricomycotina</taxon>
        <taxon>Agaricomycetes</taxon>
        <taxon>Agaricomycetidae</taxon>
        <taxon>Agaricales</taxon>
        <taxon>Marasmiineae</taxon>
        <taxon>Physalacriaceae</taxon>
        <taxon>Guyanagaster</taxon>
    </lineage>
</organism>
<keyword evidence="2" id="KW-1185">Reference proteome</keyword>
<evidence type="ECO:0000313" key="1">
    <source>
        <dbReference type="EMBL" id="KAG7442679.1"/>
    </source>
</evidence>
<reference evidence="1" key="1">
    <citation type="submission" date="2020-11" db="EMBL/GenBank/DDBJ databases">
        <title>Adaptations for nitrogen fixation in a non-lichenized fungal sporocarp promotes dispersal by wood-feeding termites.</title>
        <authorList>
            <consortium name="DOE Joint Genome Institute"/>
            <person name="Koch R.A."/>
            <person name="Yoon G."/>
            <person name="Arayal U."/>
            <person name="Lail K."/>
            <person name="Amirebrahimi M."/>
            <person name="Labutti K."/>
            <person name="Lipzen A."/>
            <person name="Riley R."/>
            <person name="Barry K."/>
            <person name="Henrissat B."/>
            <person name="Grigoriev I.V."/>
            <person name="Herr J.R."/>
            <person name="Aime M.C."/>
        </authorList>
    </citation>
    <scope>NUCLEOTIDE SEQUENCE</scope>
    <source>
        <strain evidence="1">MCA 3950</strain>
    </source>
</reference>
<gene>
    <name evidence="1" type="ORF">BT62DRAFT_1010003</name>
</gene>
<dbReference type="EMBL" id="MU250549">
    <property type="protein sequence ID" value="KAG7442679.1"/>
    <property type="molecule type" value="Genomic_DNA"/>
</dbReference>